<evidence type="ECO:0000256" key="8">
    <source>
        <dbReference type="RuleBase" id="RU364037"/>
    </source>
</evidence>
<name>A0A6L9Y874_9BURK</name>
<reference evidence="9 10" key="1">
    <citation type="submission" date="2020-02" db="EMBL/GenBank/DDBJ databases">
        <title>Pelistega sp. NLN82 were isolated from wild rodents of the Hainan Island.</title>
        <authorList>
            <person name="Niu N."/>
            <person name="Zhou J."/>
        </authorList>
    </citation>
    <scope>NUCLEOTIDE SEQUENCE [LARGE SCALE GENOMIC DNA]</scope>
    <source>
        <strain evidence="9 10">NLN82</strain>
    </source>
</reference>
<dbReference type="GO" id="GO:0005829">
    <property type="term" value="C:cytosol"/>
    <property type="evidence" value="ECO:0007669"/>
    <property type="project" value="TreeGrafter"/>
</dbReference>
<keyword evidence="2 8" id="KW-0678">Repressor</keyword>
<dbReference type="GO" id="GO:0003700">
    <property type="term" value="F:DNA-binding transcription factor activity"/>
    <property type="evidence" value="ECO:0007669"/>
    <property type="project" value="UniProtKB-UniRule"/>
</dbReference>
<comment type="similarity">
    <text evidence="1 8">Belongs to the Fur family.</text>
</comment>
<evidence type="ECO:0000256" key="1">
    <source>
        <dbReference type="ARBA" id="ARBA00007957"/>
    </source>
</evidence>
<comment type="subunit">
    <text evidence="8">Homodimer.</text>
</comment>
<keyword evidence="7 8" id="KW-0479">Metal-binding</keyword>
<evidence type="ECO:0000256" key="6">
    <source>
        <dbReference type="ARBA" id="ARBA00023163"/>
    </source>
</evidence>
<dbReference type="GO" id="GO:0045892">
    <property type="term" value="P:negative regulation of DNA-templated transcription"/>
    <property type="evidence" value="ECO:0007669"/>
    <property type="project" value="TreeGrafter"/>
</dbReference>
<keyword evidence="10" id="KW-1185">Reference proteome</keyword>
<dbReference type="RefSeq" id="WP_163765033.1">
    <property type="nucleotide sequence ID" value="NZ_JAAGYR010000025.1"/>
</dbReference>
<evidence type="ECO:0000256" key="4">
    <source>
        <dbReference type="ARBA" id="ARBA00023015"/>
    </source>
</evidence>
<evidence type="ECO:0000256" key="3">
    <source>
        <dbReference type="ARBA" id="ARBA00022833"/>
    </source>
</evidence>
<dbReference type="GO" id="GO:1900376">
    <property type="term" value="P:regulation of secondary metabolite biosynthetic process"/>
    <property type="evidence" value="ECO:0007669"/>
    <property type="project" value="TreeGrafter"/>
</dbReference>
<keyword evidence="5 8" id="KW-0238">DNA-binding</keyword>
<keyword evidence="8" id="KW-0408">Iron</keyword>
<dbReference type="AlphaFoldDB" id="A0A6L9Y874"/>
<comment type="subcellular location">
    <subcellularLocation>
        <location evidence="8">Cytoplasm</location>
    </subcellularLocation>
</comment>
<dbReference type="EMBL" id="JAAGYR010000025">
    <property type="protein sequence ID" value="NEN76611.1"/>
    <property type="molecule type" value="Genomic_DNA"/>
</dbReference>
<organism evidence="9 10">
    <name type="scientific">Pelistega ratti</name>
    <dbReference type="NCBI Taxonomy" id="2652177"/>
    <lineage>
        <taxon>Bacteria</taxon>
        <taxon>Pseudomonadati</taxon>
        <taxon>Pseudomonadota</taxon>
        <taxon>Betaproteobacteria</taxon>
        <taxon>Burkholderiales</taxon>
        <taxon>Alcaligenaceae</taxon>
        <taxon>Pelistega</taxon>
    </lineage>
</organism>
<evidence type="ECO:0000256" key="2">
    <source>
        <dbReference type="ARBA" id="ARBA00022491"/>
    </source>
</evidence>
<dbReference type="SUPFAM" id="SSF46785">
    <property type="entry name" value="Winged helix' DNA-binding domain"/>
    <property type="match status" value="1"/>
</dbReference>
<dbReference type="InterPro" id="IPR043135">
    <property type="entry name" value="Fur_C"/>
</dbReference>
<dbReference type="GO" id="GO:0008270">
    <property type="term" value="F:zinc ion binding"/>
    <property type="evidence" value="ECO:0007669"/>
    <property type="project" value="TreeGrafter"/>
</dbReference>
<proteinExistence type="inferred from homology"/>
<dbReference type="GO" id="GO:0000976">
    <property type="term" value="F:transcription cis-regulatory region binding"/>
    <property type="evidence" value="ECO:0007669"/>
    <property type="project" value="TreeGrafter"/>
</dbReference>
<feature type="binding site" evidence="7">
    <location>
        <position position="148"/>
    </location>
    <ligand>
        <name>Zn(2+)</name>
        <dbReference type="ChEBI" id="CHEBI:29105"/>
    </ligand>
</feature>
<dbReference type="PANTHER" id="PTHR33202:SF6">
    <property type="entry name" value="ZINC UPTAKE REGULATION PROTEIN"/>
    <property type="match status" value="1"/>
</dbReference>
<keyword evidence="4 8" id="KW-0805">Transcription regulation</keyword>
<dbReference type="Proteomes" id="UP000477651">
    <property type="component" value="Unassembled WGS sequence"/>
</dbReference>
<evidence type="ECO:0000313" key="9">
    <source>
        <dbReference type="EMBL" id="NEN76611.1"/>
    </source>
</evidence>
<feature type="binding site" evidence="7">
    <location>
        <position position="111"/>
    </location>
    <ligand>
        <name>Zn(2+)</name>
        <dbReference type="ChEBI" id="CHEBI:29105"/>
    </ligand>
</feature>
<evidence type="ECO:0000256" key="5">
    <source>
        <dbReference type="ARBA" id="ARBA00023125"/>
    </source>
</evidence>
<protein>
    <recommendedName>
        <fullName evidence="8">Ferric uptake regulation protein</fullName>
    </recommendedName>
</protein>
<comment type="caution">
    <text evidence="9">The sequence shown here is derived from an EMBL/GenBank/DDBJ whole genome shotgun (WGS) entry which is preliminary data.</text>
</comment>
<evidence type="ECO:0000313" key="10">
    <source>
        <dbReference type="Proteomes" id="UP000477651"/>
    </source>
</evidence>
<dbReference type="Gene3D" id="1.10.10.10">
    <property type="entry name" value="Winged helix-like DNA-binding domain superfamily/Winged helix DNA-binding domain"/>
    <property type="match status" value="1"/>
</dbReference>
<keyword evidence="6 8" id="KW-0804">Transcription</keyword>
<dbReference type="PANTHER" id="PTHR33202">
    <property type="entry name" value="ZINC UPTAKE REGULATION PROTEIN"/>
    <property type="match status" value="1"/>
</dbReference>
<keyword evidence="3 7" id="KW-0862">Zinc</keyword>
<evidence type="ECO:0000256" key="7">
    <source>
        <dbReference type="PIRSR" id="PIRSR602481-1"/>
    </source>
</evidence>
<dbReference type="Pfam" id="PF01475">
    <property type="entry name" value="FUR"/>
    <property type="match status" value="1"/>
</dbReference>
<dbReference type="CDD" id="cd07153">
    <property type="entry name" value="Fur_like"/>
    <property type="match status" value="1"/>
</dbReference>
<dbReference type="InterPro" id="IPR036388">
    <property type="entry name" value="WH-like_DNA-bd_sf"/>
</dbReference>
<sequence length="157" mass="17638">MTCPYPHSIEQSLAEANSLCMARGKRLTPIREQVLTLMLKNGRGLKAYELLEQMQAIHPSSKPATIYRALEFLEEEGFIHRLDAINGWTACQHIHEDAHQHHDLLAVCTECGTVQEISAPEINQQLKNLLQAVGFSQNAPQTEIRATCPNCQQHKEA</sequence>
<keyword evidence="8" id="KW-0963">Cytoplasm</keyword>
<gene>
    <name evidence="8" type="primary">fur</name>
    <name evidence="9" type="ORF">F9B74_09870</name>
</gene>
<feature type="binding site" evidence="7">
    <location>
        <position position="108"/>
    </location>
    <ligand>
        <name>Zn(2+)</name>
        <dbReference type="ChEBI" id="CHEBI:29105"/>
    </ligand>
</feature>
<dbReference type="InterPro" id="IPR036390">
    <property type="entry name" value="WH_DNA-bd_sf"/>
</dbReference>
<feature type="binding site" evidence="7">
    <location>
        <position position="151"/>
    </location>
    <ligand>
        <name>Zn(2+)</name>
        <dbReference type="ChEBI" id="CHEBI:29105"/>
    </ligand>
</feature>
<comment type="cofactor">
    <cofactor evidence="7">
        <name>Zn(2+)</name>
        <dbReference type="ChEBI" id="CHEBI:29105"/>
    </cofactor>
    <text evidence="7">Binds 1 zinc ion per subunit.</text>
</comment>
<dbReference type="Gene3D" id="3.30.1490.190">
    <property type="match status" value="1"/>
</dbReference>
<dbReference type="InterPro" id="IPR002481">
    <property type="entry name" value="FUR"/>
</dbReference>
<accession>A0A6L9Y874</accession>